<protein>
    <submittedName>
        <fullName evidence="2">Uncharacterized protein</fullName>
    </submittedName>
</protein>
<proteinExistence type="predicted"/>
<dbReference type="PANTHER" id="PTHR31170">
    <property type="entry name" value="BNAC04G53230D PROTEIN"/>
    <property type="match status" value="1"/>
</dbReference>
<dbReference type="AlphaFoldDB" id="A0A835LLP7"/>
<dbReference type="EMBL" id="JADFTS010000007">
    <property type="protein sequence ID" value="KAF9597112.1"/>
    <property type="molecule type" value="Genomic_DNA"/>
</dbReference>
<reference evidence="2 3" key="1">
    <citation type="submission" date="2020-10" db="EMBL/GenBank/DDBJ databases">
        <title>The Coptis chinensis genome and diversification of protoberbering-type alkaloids.</title>
        <authorList>
            <person name="Wang B."/>
            <person name="Shu S."/>
            <person name="Song C."/>
            <person name="Liu Y."/>
        </authorList>
    </citation>
    <scope>NUCLEOTIDE SEQUENCE [LARGE SCALE GENOMIC DNA]</scope>
    <source>
        <strain evidence="2">HL-2020</strain>
        <tissue evidence="2">Leaf</tissue>
    </source>
</reference>
<keyword evidence="1" id="KW-0472">Membrane</keyword>
<evidence type="ECO:0000313" key="2">
    <source>
        <dbReference type="EMBL" id="KAF9597112.1"/>
    </source>
</evidence>
<organism evidence="2 3">
    <name type="scientific">Coptis chinensis</name>
    <dbReference type="NCBI Taxonomy" id="261450"/>
    <lineage>
        <taxon>Eukaryota</taxon>
        <taxon>Viridiplantae</taxon>
        <taxon>Streptophyta</taxon>
        <taxon>Embryophyta</taxon>
        <taxon>Tracheophyta</taxon>
        <taxon>Spermatophyta</taxon>
        <taxon>Magnoliopsida</taxon>
        <taxon>Ranunculales</taxon>
        <taxon>Ranunculaceae</taxon>
        <taxon>Coptidoideae</taxon>
        <taxon>Coptis</taxon>
    </lineage>
</organism>
<sequence length="453" mass="51982">MERYSGDQHQENESIDQLVITIGRVNPAHLASMEEKILAMPKLLRNSAGQNSCCIFRVPQSLVQINLQAYHPHIISIGPYHYGKEHLNMIQEHKWRFLGSLLSRTRSKGLGLEDYLSAIKQLEGKSRNCYSQILNLSSDELVEMLVLDGCFIVELFRIVGGVVQTDPDDPIFALSWVLSFLLRDLVKLENQIPFFILQALYDLSKMPEEEPGPCLATLALESFKYTVQIPSEVIQQNRSPNGRHLLDLLRSSFIPTTLTAERPTRTDSSTEMIQCVSKLRQAGIKFRVGKSENFLDIKFQHGVLEMPSVTIDDFTTPFFLNCVALEQCYKHCSKHITTYATLMDCLINTPRDVEFLCDNNVIENYFGTNGEVAHIFNILGKDVTFDIHRCYLTGVFDDVNEYYKNNWHMQWASFKYTYFKTPWSFISALAAIILLILTMAQTFYTVYAYYRPP</sequence>
<accession>A0A835LLP7</accession>
<evidence type="ECO:0000256" key="1">
    <source>
        <dbReference type="SAM" id="Phobius"/>
    </source>
</evidence>
<dbReference type="OrthoDB" id="658695at2759"/>
<dbReference type="InterPro" id="IPR004158">
    <property type="entry name" value="DUF247_pln"/>
</dbReference>
<dbReference type="PANTHER" id="PTHR31170:SF21">
    <property type="match status" value="1"/>
</dbReference>
<keyword evidence="3" id="KW-1185">Reference proteome</keyword>
<dbReference type="Proteomes" id="UP000631114">
    <property type="component" value="Unassembled WGS sequence"/>
</dbReference>
<dbReference type="Pfam" id="PF03140">
    <property type="entry name" value="DUF247"/>
    <property type="match status" value="1"/>
</dbReference>
<keyword evidence="1" id="KW-1133">Transmembrane helix</keyword>
<evidence type="ECO:0000313" key="3">
    <source>
        <dbReference type="Proteomes" id="UP000631114"/>
    </source>
</evidence>
<feature type="transmembrane region" description="Helical" evidence="1">
    <location>
        <begin position="423"/>
        <end position="450"/>
    </location>
</feature>
<comment type="caution">
    <text evidence="2">The sequence shown here is derived from an EMBL/GenBank/DDBJ whole genome shotgun (WGS) entry which is preliminary data.</text>
</comment>
<gene>
    <name evidence="2" type="ORF">IFM89_015941</name>
</gene>
<keyword evidence="1" id="KW-0812">Transmembrane</keyword>
<name>A0A835LLP7_9MAGN</name>